<dbReference type="KEGG" id="vg:55013205"/>
<dbReference type="RefSeq" id="YP_009821719.1">
    <property type="nucleotide sequence ID" value="NC_048179.1"/>
</dbReference>
<keyword evidence="2" id="KW-1185">Reference proteome</keyword>
<organism evidence="1 2">
    <name type="scientific">Salmonella phage ZCSE2</name>
    <dbReference type="NCBI Taxonomy" id="2562175"/>
    <lineage>
        <taxon>Viruses</taxon>
        <taxon>Duplodnaviria</taxon>
        <taxon>Heunggongvirae</taxon>
        <taxon>Uroviricota</taxon>
        <taxon>Caudoviricetes</taxon>
        <taxon>Loughboroughvirus</taxon>
        <taxon>Loughboroughvirus ZCSE2</taxon>
    </lineage>
</organism>
<accession>A0A4D6DVU5</accession>
<dbReference type="Proteomes" id="UP000297083">
    <property type="component" value="Segment"/>
</dbReference>
<name>A0A4D6DVU5_9CAUD</name>
<protein>
    <submittedName>
        <fullName evidence="1">Uncharacterized protein</fullName>
    </submittedName>
</protein>
<sequence>MFRIRLERRDKQKFEFTYRAFKSFNGQGVTVGVHPDKNRRSDPKDGIGNAELAMVHEYGLNNVPERSFLRSAVGGRGKGRKAINRAFKEGVPAVLRGDMTAEQLNDQIGQMLVEAVRARMRENIPPPLKPETERKKTGPGTLRESMELYESIGYKVGRNWRLVNNA</sequence>
<evidence type="ECO:0000313" key="1">
    <source>
        <dbReference type="EMBL" id="QBZ70507.1"/>
    </source>
</evidence>
<proteinExistence type="predicted"/>
<reference evidence="1 2" key="1">
    <citation type="submission" date="2019-03" db="EMBL/GenBank/DDBJ databases">
        <authorList>
            <person name="Connerton I.F."/>
            <person name="El-Shibiny A."/>
            <person name="Hooton S."/>
            <person name="Mohamed A."/>
            <person name="Taha O."/>
            <person name="E-Sherif H.M."/>
            <person name="Connerton P.L."/>
        </authorList>
    </citation>
    <scope>NUCLEOTIDE SEQUENCE [LARGE SCALE GENOMIC DNA]</scope>
</reference>
<dbReference type="EMBL" id="MK673511">
    <property type="protein sequence ID" value="QBZ70507.1"/>
    <property type="molecule type" value="Genomic_DNA"/>
</dbReference>
<evidence type="ECO:0000313" key="2">
    <source>
        <dbReference type="Proteomes" id="UP000297083"/>
    </source>
</evidence>
<dbReference type="GeneID" id="55013205"/>